<dbReference type="PANTHER" id="PTHR45947">
    <property type="entry name" value="SULFOQUINOVOSYL TRANSFERASE SQD2"/>
    <property type="match status" value="1"/>
</dbReference>
<dbReference type="SUPFAM" id="SSF53756">
    <property type="entry name" value="UDP-Glycosyltransferase/glycogen phosphorylase"/>
    <property type="match status" value="1"/>
</dbReference>
<sequence length="374" mass="42783">MMRVLMISKALIAGTSQRKLEELAKCPDVELTLATPPYWKADDGSKQVLEKLYLSGYRMIVTPMALNGHFHIHFYPKLGEIFREVQPDIVHIDEEPYNLATYQAMRLSRKYRARALFFAYQNLYRAYPQPFRYFEQYNYTHTTTAIAGNQDAADVLRRKGYRKSVHVIPQFGFDTDIFKRTVPLQPPAPERPFVIGYVGRLVEQKGISTLVDALALLPERCRVVLIGFGPMKEVLTEQARRLGVSDRLTFKASVPTREIPAELQKLDVLVLPSLTRPNWAEQFGRVLAEAMSCEVPVVGSDSAEIPYVIGDAGLIFPEGNAQELANRLRQLLDNPDLYLELARKGRQRVLTHYTQEQIARQTYQVYCEMLEKPV</sequence>
<evidence type="ECO:0000313" key="3">
    <source>
        <dbReference type="EMBL" id="BBH90773.1"/>
    </source>
</evidence>
<evidence type="ECO:0000259" key="1">
    <source>
        <dbReference type="Pfam" id="PF00534"/>
    </source>
</evidence>
<organism evidence="3">
    <name type="scientific">Thermosporothrix sp. COM3</name>
    <dbReference type="NCBI Taxonomy" id="2490863"/>
    <lineage>
        <taxon>Bacteria</taxon>
        <taxon>Bacillati</taxon>
        <taxon>Chloroflexota</taxon>
        <taxon>Ktedonobacteria</taxon>
        <taxon>Ktedonobacterales</taxon>
        <taxon>Thermosporotrichaceae</taxon>
        <taxon>Thermosporothrix</taxon>
    </lineage>
</organism>
<name>A0A455SQS8_9CHLR</name>
<dbReference type="AlphaFoldDB" id="A0A455SQS8"/>
<reference evidence="3" key="1">
    <citation type="submission" date="2018-12" db="EMBL/GenBank/DDBJ databases">
        <title>Novel natural products biosynthetic potential of the class Ktedonobacteria.</title>
        <authorList>
            <person name="Zheng Y."/>
            <person name="Saitou A."/>
            <person name="Wang C.M."/>
            <person name="Toyoda A."/>
            <person name="Minakuchi Y."/>
            <person name="Sekiguchi Y."/>
            <person name="Ueda K."/>
            <person name="Takano H."/>
            <person name="Sakai Y."/>
            <person name="Yokota A."/>
            <person name="Yabe S."/>
        </authorList>
    </citation>
    <scope>NUCLEOTIDE SEQUENCE</scope>
    <source>
        <strain evidence="3">COM3</strain>
    </source>
</reference>
<dbReference type="InterPro" id="IPR001296">
    <property type="entry name" value="Glyco_trans_1"/>
</dbReference>
<dbReference type="InterPro" id="IPR028098">
    <property type="entry name" value="Glyco_trans_4-like_N"/>
</dbReference>
<dbReference type="EMBL" id="AP019376">
    <property type="protein sequence ID" value="BBH90773.1"/>
    <property type="molecule type" value="Genomic_DNA"/>
</dbReference>
<feature type="domain" description="Glycosyltransferase subfamily 4-like N-terminal" evidence="2">
    <location>
        <begin position="42"/>
        <end position="169"/>
    </location>
</feature>
<dbReference type="InterPro" id="IPR050194">
    <property type="entry name" value="Glycosyltransferase_grp1"/>
</dbReference>
<dbReference type="CDD" id="cd03801">
    <property type="entry name" value="GT4_PimA-like"/>
    <property type="match status" value="1"/>
</dbReference>
<gene>
    <name evidence="3" type="ORF">KTC_55240</name>
</gene>
<dbReference type="GO" id="GO:0016758">
    <property type="term" value="F:hexosyltransferase activity"/>
    <property type="evidence" value="ECO:0007669"/>
    <property type="project" value="TreeGrafter"/>
</dbReference>
<protein>
    <submittedName>
        <fullName evidence="3">Glycosyl transferase family 1</fullName>
    </submittedName>
</protein>
<proteinExistence type="predicted"/>
<keyword evidence="3" id="KW-0808">Transferase</keyword>
<dbReference type="Gene3D" id="3.40.50.2000">
    <property type="entry name" value="Glycogen Phosphorylase B"/>
    <property type="match status" value="2"/>
</dbReference>
<feature type="domain" description="Glycosyl transferase family 1" evidence="1">
    <location>
        <begin position="186"/>
        <end position="348"/>
    </location>
</feature>
<dbReference type="Pfam" id="PF13439">
    <property type="entry name" value="Glyco_transf_4"/>
    <property type="match status" value="1"/>
</dbReference>
<dbReference type="Pfam" id="PF00534">
    <property type="entry name" value="Glycos_transf_1"/>
    <property type="match status" value="1"/>
</dbReference>
<dbReference type="PANTHER" id="PTHR45947:SF3">
    <property type="entry name" value="SULFOQUINOVOSYL TRANSFERASE SQD2"/>
    <property type="match status" value="1"/>
</dbReference>
<accession>A0A455SQS8</accession>
<evidence type="ECO:0000259" key="2">
    <source>
        <dbReference type="Pfam" id="PF13439"/>
    </source>
</evidence>